<dbReference type="Pfam" id="PF01261">
    <property type="entry name" value="AP_endonuc_2"/>
    <property type="match status" value="1"/>
</dbReference>
<dbReference type="InterPro" id="IPR050312">
    <property type="entry name" value="IolE/XylAMocC-like"/>
</dbReference>
<dbReference type="Gene3D" id="3.20.20.150">
    <property type="entry name" value="Divalent-metal-dependent TIM barrel enzymes"/>
    <property type="match status" value="1"/>
</dbReference>
<feature type="chain" id="PRO_5022871343" evidence="1">
    <location>
        <begin position="22"/>
        <end position="314"/>
    </location>
</feature>
<dbReference type="AlphaFoldDB" id="A0A5B9PBX1"/>
<keyword evidence="4" id="KW-1185">Reference proteome</keyword>
<dbReference type="RefSeq" id="WP_202907586.1">
    <property type="nucleotide sequence ID" value="NZ_CP042912.1"/>
</dbReference>
<proteinExistence type="predicted"/>
<evidence type="ECO:0000256" key="1">
    <source>
        <dbReference type="SAM" id="SignalP"/>
    </source>
</evidence>
<name>A0A5B9PBX1_9BACT</name>
<dbReference type="InterPro" id="IPR006311">
    <property type="entry name" value="TAT_signal"/>
</dbReference>
<dbReference type="KEGG" id="mff:MFFC18_36660"/>
<keyword evidence="3" id="KW-0413">Isomerase</keyword>
<reference evidence="3 4" key="1">
    <citation type="submission" date="2019-08" db="EMBL/GenBank/DDBJ databases">
        <title>Deep-cultivation of Planctomycetes and their phenomic and genomic characterization uncovers novel biology.</title>
        <authorList>
            <person name="Wiegand S."/>
            <person name="Jogler M."/>
            <person name="Boedeker C."/>
            <person name="Pinto D."/>
            <person name="Vollmers J."/>
            <person name="Rivas-Marin E."/>
            <person name="Kohn T."/>
            <person name="Peeters S.H."/>
            <person name="Heuer A."/>
            <person name="Rast P."/>
            <person name="Oberbeckmann S."/>
            <person name="Bunk B."/>
            <person name="Jeske O."/>
            <person name="Meyerdierks A."/>
            <person name="Storesund J.E."/>
            <person name="Kallscheuer N."/>
            <person name="Luecker S."/>
            <person name="Lage O.M."/>
            <person name="Pohl T."/>
            <person name="Merkel B.J."/>
            <person name="Hornburger P."/>
            <person name="Mueller R.-W."/>
            <person name="Bruemmer F."/>
            <person name="Labrenz M."/>
            <person name="Spormann A.M."/>
            <person name="Op den Camp H."/>
            <person name="Overmann J."/>
            <person name="Amann R."/>
            <person name="Jetten M.S.M."/>
            <person name="Mascher T."/>
            <person name="Medema M.H."/>
            <person name="Devos D.P."/>
            <person name="Kaster A.-K."/>
            <person name="Ovreas L."/>
            <person name="Rohde M."/>
            <person name="Galperin M.Y."/>
            <person name="Jogler C."/>
        </authorList>
    </citation>
    <scope>NUCLEOTIDE SEQUENCE [LARGE SCALE GENOMIC DNA]</scope>
    <source>
        <strain evidence="3 4">FC18</strain>
    </source>
</reference>
<gene>
    <name evidence="3" type="primary">iolI_2</name>
    <name evidence="3" type="ORF">MFFC18_36660</name>
</gene>
<evidence type="ECO:0000313" key="4">
    <source>
        <dbReference type="Proteomes" id="UP000322214"/>
    </source>
</evidence>
<accession>A0A5B9PBX1</accession>
<dbReference type="InterPro" id="IPR036237">
    <property type="entry name" value="Xyl_isomerase-like_sf"/>
</dbReference>
<dbReference type="GO" id="GO:0016853">
    <property type="term" value="F:isomerase activity"/>
    <property type="evidence" value="ECO:0007669"/>
    <property type="project" value="UniProtKB-KW"/>
</dbReference>
<dbReference type="SUPFAM" id="SSF51658">
    <property type="entry name" value="Xylose isomerase-like"/>
    <property type="match status" value="1"/>
</dbReference>
<dbReference type="STRING" id="980251.GCA_001642875_04286"/>
<organism evidence="3 4">
    <name type="scientific">Mariniblastus fucicola</name>
    <dbReference type="NCBI Taxonomy" id="980251"/>
    <lineage>
        <taxon>Bacteria</taxon>
        <taxon>Pseudomonadati</taxon>
        <taxon>Planctomycetota</taxon>
        <taxon>Planctomycetia</taxon>
        <taxon>Pirellulales</taxon>
        <taxon>Pirellulaceae</taxon>
        <taxon>Mariniblastus</taxon>
    </lineage>
</organism>
<dbReference type="EC" id="5.3.99.-" evidence="3"/>
<dbReference type="EMBL" id="CP042912">
    <property type="protein sequence ID" value="QEG23764.1"/>
    <property type="molecule type" value="Genomic_DNA"/>
</dbReference>
<feature type="signal peptide" evidence="1">
    <location>
        <begin position="1"/>
        <end position="21"/>
    </location>
</feature>
<feature type="domain" description="Xylose isomerase-like TIM barrel" evidence="2">
    <location>
        <begin position="62"/>
        <end position="308"/>
    </location>
</feature>
<dbReference type="PANTHER" id="PTHR12110:SF48">
    <property type="entry name" value="BLL3656 PROTEIN"/>
    <property type="match status" value="1"/>
</dbReference>
<dbReference type="PANTHER" id="PTHR12110">
    <property type="entry name" value="HYDROXYPYRUVATE ISOMERASE"/>
    <property type="match status" value="1"/>
</dbReference>
<dbReference type="InterPro" id="IPR013022">
    <property type="entry name" value="Xyl_isomerase-like_TIM-brl"/>
</dbReference>
<evidence type="ECO:0000259" key="2">
    <source>
        <dbReference type="Pfam" id="PF01261"/>
    </source>
</evidence>
<protein>
    <submittedName>
        <fullName evidence="3">Inosose isomerase</fullName>
        <ecNumber evidence="3">5.3.99.-</ecNumber>
    </submittedName>
</protein>
<sequence length="314" mass="33790" precursor="true">MTHRRTFLKAAAAGSALTVLASGKIVNASQTSAPKRKGKSAIRYCLNMSTVRGHELSVPDQVKLAADAGYDAIEPWIGDLKKFVDSGGSLVELKQQIDDSGLTVESAIGFAQWIVDDDAARATALDAARADMEMLKQIGGRRIAAPPIGAHKTAGPNLATIAERYRKLLEIGAETGVVPQLELWGFSKTLSKLGELAYVATEAGHPDACVLPDFYHIYKGGSDFAGLKMIEASRMHVFHINDYPDMPRETIGDEHRVYPGDGVCPLPEIIGDLIDSGFAGCFSLELFNRDYWKQDAAKVAATGLEKMKAVVAKA</sequence>
<evidence type="ECO:0000313" key="3">
    <source>
        <dbReference type="EMBL" id="QEG23764.1"/>
    </source>
</evidence>
<dbReference type="PROSITE" id="PS51318">
    <property type="entry name" value="TAT"/>
    <property type="match status" value="1"/>
</dbReference>
<keyword evidence="1" id="KW-0732">Signal</keyword>
<dbReference type="Proteomes" id="UP000322214">
    <property type="component" value="Chromosome"/>
</dbReference>